<dbReference type="SUPFAM" id="SSF53146">
    <property type="entry name" value="Nitrogenase accessory factor-like"/>
    <property type="match status" value="1"/>
</dbReference>
<feature type="domain" description="Dinitrogenase iron-molybdenum cofactor biosynthesis" evidence="2">
    <location>
        <begin position="18"/>
        <end position="127"/>
    </location>
</feature>
<evidence type="ECO:0000313" key="3">
    <source>
        <dbReference type="EMBL" id="TCJ18713.1"/>
    </source>
</evidence>
<name>A0A4R1BMM4_9PROT</name>
<evidence type="ECO:0000259" key="2">
    <source>
        <dbReference type="Pfam" id="PF02579"/>
    </source>
</evidence>
<accession>A0A4R1BMM4</accession>
<dbReference type="EMBL" id="SJZB01000009">
    <property type="protein sequence ID" value="TCJ18713.1"/>
    <property type="molecule type" value="Genomic_DNA"/>
</dbReference>
<dbReference type="Gene3D" id="3.30.420.130">
    <property type="entry name" value="Dinitrogenase iron-molybdenum cofactor biosynthesis domain"/>
    <property type="match status" value="1"/>
</dbReference>
<keyword evidence="1" id="KW-0535">Nitrogen fixation</keyword>
<dbReference type="Pfam" id="PF02579">
    <property type="entry name" value="Nitro_FeMo-Co"/>
    <property type="match status" value="1"/>
</dbReference>
<dbReference type="RefSeq" id="WP_131444598.1">
    <property type="nucleotide sequence ID" value="NZ_SJZB01000009.1"/>
</dbReference>
<dbReference type="OrthoDB" id="9797941at2"/>
<keyword evidence="4" id="KW-1185">Reference proteome</keyword>
<gene>
    <name evidence="3" type="ORF">EZJ19_01820</name>
</gene>
<sequence>MPEPGHVKIAVTTNSLTHVDVGFTQAQQIVFYDVSRDGYEFVDSMRFAGGPGGGKGKAGGGCWMKEMEADAGAGADRLTPRIEAVQGCQVVFTKGLSDLAAVRLRDAQVFPVKMETGREIDEVIDYLQRMMQGRPPLWLRKAMGHAQPNPAYQVGVAA</sequence>
<dbReference type="PANTHER" id="PTHR33937">
    <property type="entry name" value="IRON-MOLYBDENUM PROTEIN-RELATED-RELATED"/>
    <property type="match status" value="1"/>
</dbReference>
<comment type="caution">
    <text evidence="3">The sequence shown here is derived from an EMBL/GenBank/DDBJ whole genome shotgun (WGS) entry which is preliminary data.</text>
</comment>
<dbReference type="AlphaFoldDB" id="A0A4R1BMM4"/>
<dbReference type="InterPro" id="IPR036105">
    <property type="entry name" value="DiNase_FeMo-co_biosyn_sf"/>
</dbReference>
<dbReference type="PANTHER" id="PTHR33937:SF1">
    <property type="entry name" value="IRON-MOLIBDENUM COFACTOR PROCESSING PROTEIN"/>
    <property type="match status" value="1"/>
</dbReference>
<dbReference type="Proteomes" id="UP000295443">
    <property type="component" value="Unassembled WGS sequence"/>
</dbReference>
<proteinExistence type="predicted"/>
<dbReference type="InterPro" id="IPR003731">
    <property type="entry name" value="Di-Nase_FeMo-co_biosynth"/>
</dbReference>
<evidence type="ECO:0000256" key="1">
    <source>
        <dbReference type="ARBA" id="ARBA00023231"/>
    </source>
</evidence>
<reference evidence="3 4" key="1">
    <citation type="submission" date="2019-03" db="EMBL/GenBank/DDBJ databases">
        <title>Genome sequence of Thiobacillaceae bacterium LSR1, a sulfur-oxidizing bacterium isolated from freshwater sediment.</title>
        <authorList>
            <person name="Li S."/>
        </authorList>
    </citation>
    <scope>NUCLEOTIDE SEQUENCE [LARGE SCALE GENOMIC DNA]</scope>
    <source>
        <strain evidence="3 4">LSR1</strain>
    </source>
</reference>
<dbReference type="InterPro" id="IPR051840">
    <property type="entry name" value="NifX/NifY_domain"/>
</dbReference>
<organism evidence="3 4">
    <name type="scientific">Parasulfuritortus cantonensis</name>
    <dbReference type="NCBI Taxonomy" id="2528202"/>
    <lineage>
        <taxon>Bacteria</taxon>
        <taxon>Pseudomonadati</taxon>
        <taxon>Pseudomonadota</taxon>
        <taxon>Betaproteobacteria</taxon>
        <taxon>Nitrosomonadales</taxon>
        <taxon>Thiobacillaceae</taxon>
        <taxon>Parasulfuritortus</taxon>
    </lineage>
</organism>
<evidence type="ECO:0000313" key="4">
    <source>
        <dbReference type="Proteomes" id="UP000295443"/>
    </source>
</evidence>
<protein>
    <submittedName>
        <fullName evidence="3">Nitrogen fixation protein</fullName>
    </submittedName>
</protein>